<accession>A0A1U8A2F7</accession>
<gene>
    <name evidence="2" type="primary">LOC104599535</name>
</gene>
<evidence type="ECO:0000313" key="2">
    <source>
        <dbReference type="RefSeq" id="XP_010260415.1"/>
    </source>
</evidence>
<dbReference type="GeneID" id="104599535"/>
<dbReference type="AlphaFoldDB" id="A0A1U8A2F7"/>
<name>A0A1U8A2F7_NELNU</name>
<keyword evidence="1" id="KW-1185">Reference proteome</keyword>
<dbReference type="KEGG" id="nnu:104599535"/>
<evidence type="ECO:0000313" key="1">
    <source>
        <dbReference type="Proteomes" id="UP000189703"/>
    </source>
</evidence>
<dbReference type="OrthoDB" id="1569879at2759"/>
<dbReference type="RefSeq" id="XP_010260415.1">
    <property type="nucleotide sequence ID" value="XM_010262113.1"/>
</dbReference>
<protein>
    <submittedName>
        <fullName evidence="2">Uncharacterized protein LOC104599535</fullName>
    </submittedName>
</protein>
<reference evidence="2" key="1">
    <citation type="submission" date="2025-08" db="UniProtKB">
        <authorList>
            <consortium name="RefSeq"/>
        </authorList>
    </citation>
    <scope>IDENTIFICATION</scope>
</reference>
<organism evidence="1 2">
    <name type="scientific">Nelumbo nucifera</name>
    <name type="common">Sacred lotus</name>
    <dbReference type="NCBI Taxonomy" id="4432"/>
    <lineage>
        <taxon>Eukaryota</taxon>
        <taxon>Viridiplantae</taxon>
        <taxon>Streptophyta</taxon>
        <taxon>Embryophyta</taxon>
        <taxon>Tracheophyta</taxon>
        <taxon>Spermatophyta</taxon>
        <taxon>Magnoliopsida</taxon>
        <taxon>Proteales</taxon>
        <taxon>Nelumbonaceae</taxon>
        <taxon>Nelumbo</taxon>
    </lineage>
</organism>
<sequence length="144" mass="15867">MKALLILFITVGWICLATQRVDARTTEAQEEVTSSKLLAVAEHKKNSYQLPLDSLKYEVKLGRKVEVGRTTGAKNVKINNLTGKNKRDPAVGSAALDSNEATNKMGNGIMSYDDDNESFGSYGHPSGSFTNTHHVYPDYKRPPH</sequence>
<dbReference type="Proteomes" id="UP000189703">
    <property type="component" value="Unplaced"/>
</dbReference>
<proteinExistence type="predicted"/>